<evidence type="ECO:0000256" key="1">
    <source>
        <dbReference type="SAM" id="Phobius"/>
    </source>
</evidence>
<organism evidence="2 3">
    <name type="scientific">Dialister invisus</name>
    <dbReference type="NCBI Taxonomy" id="218538"/>
    <lineage>
        <taxon>Bacteria</taxon>
        <taxon>Bacillati</taxon>
        <taxon>Bacillota</taxon>
        <taxon>Negativicutes</taxon>
        <taxon>Veillonellales</taxon>
        <taxon>Veillonellaceae</taxon>
        <taxon>Dialister</taxon>
    </lineage>
</organism>
<dbReference type="Proteomes" id="UP000757890">
    <property type="component" value="Unassembled WGS sequence"/>
</dbReference>
<keyword evidence="1" id="KW-0812">Transmembrane</keyword>
<dbReference type="EMBL" id="JABZMK010000156">
    <property type="protein sequence ID" value="MBF1130292.1"/>
    <property type="molecule type" value="Genomic_DNA"/>
</dbReference>
<comment type="caution">
    <text evidence="2">The sequence shown here is derived from an EMBL/GenBank/DDBJ whole genome shotgun (WGS) entry which is preliminary data.</text>
</comment>
<protein>
    <submittedName>
        <fullName evidence="2">Uncharacterized protein</fullName>
    </submittedName>
</protein>
<reference evidence="2" key="1">
    <citation type="submission" date="2020-04" db="EMBL/GenBank/DDBJ databases">
        <title>Deep metagenomics examines the oral microbiome during advanced dental caries in children, revealing novel taxa and co-occurrences with host molecules.</title>
        <authorList>
            <person name="Baker J.L."/>
            <person name="Morton J.T."/>
            <person name="Dinis M."/>
            <person name="Alvarez R."/>
            <person name="Tran N.C."/>
            <person name="Knight R."/>
            <person name="Edlund A."/>
        </authorList>
    </citation>
    <scope>NUCLEOTIDE SEQUENCE</scope>
    <source>
        <strain evidence="2">JCVI_32_bin.14</strain>
    </source>
</reference>
<sequence>MLGEAVGETIMGISGLIIGFVSATGAATWYVENEKSRWEKDEAGKHIDTK</sequence>
<feature type="transmembrane region" description="Helical" evidence="1">
    <location>
        <begin position="12"/>
        <end position="31"/>
    </location>
</feature>
<accession>A0A930FS10</accession>
<keyword evidence="1" id="KW-0472">Membrane</keyword>
<name>A0A930FS10_9FIRM</name>
<evidence type="ECO:0000313" key="3">
    <source>
        <dbReference type="Proteomes" id="UP000757890"/>
    </source>
</evidence>
<proteinExistence type="predicted"/>
<dbReference type="AlphaFoldDB" id="A0A930FS10"/>
<evidence type="ECO:0000313" key="2">
    <source>
        <dbReference type="EMBL" id="MBF1130292.1"/>
    </source>
</evidence>
<keyword evidence="1" id="KW-1133">Transmembrane helix</keyword>
<gene>
    <name evidence="2" type="ORF">HXL70_09695</name>
</gene>